<evidence type="ECO:0008006" key="4">
    <source>
        <dbReference type="Google" id="ProtNLM"/>
    </source>
</evidence>
<evidence type="ECO:0000256" key="1">
    <source>
        <dbReference type="SAM" id="SignalP"/>
    </source>
</evidence>
<sequence length="314" mass="34170">MSTMTLILTLFVVCFLNQVQSSPTGSQQVTATLSATSSLSSVATKTISLAVSGTGDVSCGSRDGNWSINPVVAQKLGARFCSKLSQKQVMPKMGDFHLVDIAEYPSDLGLISACENHGNRGNVTSETGLLNRTRHNADAGVNKFFPYSNVSGQAINTTLIEVDGAIVEFFFTRRATTRSPDAVTVHGSDEQCAMEYCSEIMYNAVDKCKHDSHYIKGSMGIISECGFYVFFVQNCSGNYVDPDCDEWHRRWPDVGPKENETLYWNVTHNITSKAKRLSKGSQGQVGGAGLDGMTKELNQRGVGVADLFQVMNWA</sequence>
<feature type="chain" id="PRO_5019480389" description="Ecp2 effector protein domain-containing protein" evidence="1">
    <location>
        <begin position="22"/>
        <end position="314"/>
    </location>
</feature>
<reference evidence="2 3" key="1">
    <citation type="submission" date="2017-03" db="EMBL/GenBank/DDBJ databases">
        <title>Genomes of endolithic fungi from Antarctica.</title>
        <authorList>
            <person name="Coleine C."/>
            <person name="Masonjones S."/>
            <person name="Stajich J.E."/>
        </authorList>
    </citation>
    <scope>NUCLEOTIDE SEQUENCE [LARGE SCALE GENOMIC DNA]</scope>
    <source>
        <strain evidence="2 3">CCFEE 6314</strain>
    </source>
</reference>
<organism evidence="2 3">
    <name type="scientific">Exophiala mesophila</name>
    <name type="common">Black yeast-like fungus</name>
    <dbReference type="NCBI Taxonomy" id="212818"/>
    <lineage>
        <taxon>Eukaryota</taxon>
        <taxon>Fungi</taxon>
        <taxon>Dikarya</taxon>
        <taxon>Ascomycota</taxon>
        <taxon>Pezizomycotina</taxon>
        <taxon>Eurotiomycetes</taxon>
        <taxon>Chaetothyriomycetidae</taxon>
        <taxon>Chaetothyriales</taxon>
        <taxon>Herpotrichiellaceae</taxon>
        <taxon>Exophiala</taxon>
    </lineage>
</organism>
<protein>
    <recommendedName>
        <fullName evidence="4">Ecp2 effector protein domain-containing protein</fullName>
    </recommendedName>
</protein>
<keyword evidence="1" id="KW-0732">Signal</keyword>
<comment type="caution">
    <text evidence="2">The sequence shown here is derived from an EMBL/GenBank/DDBJ whole genome shotgun (WGS) entry which is preliminary data.</text>
</comment>
<accession>A0A438MYJ3</accession>
<dbReference type="EMBL" id="NAJM01000040">
    <property type="protein sequence ID" value="RVX68193.1"/>
    <property type="molecule type" value="Genomic_DNA"/>
</dbReference>
<dbReference type="Proteomes" id="UP000288859">
    <property type="component" value="Unassembled WGS sequence"/>
</dbReference>
<name>A0A438MYJ3_EXOME</name>
<dbReference type="AlphaFoldDB" id="A0A438MYJ3"/>
<feature type="signal peptide" evidence="1">
    <location>
        <begin position="1"/>
        <end position="21"/>
    </location>
</feature>
<dbReference type="OrthoDB" id="4160047at2759"/>
<proteinExistence type="predicted"/>
<evidence type="ECO:0000313" key="3">
    <source>
        <dbReference type="Proteomes" id="UP000288859"/>
    </source>
</evidence>
<evidence type="ECO:0000313" key="2">
    <source>
        <dbReference type="EMBL" id="RVX68193.1"/>
    </source>
</evidence>
<gene>
    <name evidence="2" type="ORF">B0A52_08701</name>
</gene>